<keyword evidence="2" id="KW-1185">Reference proteome</keyword>
<dbReference type="WBParaSite" id="ACAC_0000323201-mRNA-1">
    <property type="protein sequence ID" value="ACAC_0000323201-mRNA-1"/>
    <property type="gene ID" value="ACAC_0000323201"/>
</dbReference>
<dbReference type="AlphaFoldDB" id="A0A158P7V9"/>
<protein>
    <submittedName>
        <fullName evidence="3">WASH_WAHD domain-containing protein</fullName>
    </submittedName>
</protein>
<feature type="compositionally biased region" description="Low complexity" evidence="1">
    <location>
        <begin position="72"/>
        <end position="82"/>
    </location>
</feature>
<reference evidence="2" key="1">
    <citation type="submission" date="2012-09" db="EMBL/GenBank/DDBJ databases">
        <authorList>
            <person name="Martin A.A."/>
        </authorList>
    </citation>
    <scope>NUCLEOTIDE SEQUENCE</scope>
</reference>
<evidence type="ECO:0000313" key="3">
    <source>
        <dbReference type="WBParaSite" id="ACAC_0000323201-mRNA-1"/>
    </source>
</evidence>
<dbReference type="Proteomes" id="UP000035642">
    <property type="component" value="Unassembled WGS sequence"/>
</dbReference>
<evidence type="ECO:0000313" key="2">
    <source>
        <dbReference type="Proteomes" id="UP000035642"/>
    </source>
</evidence>
<feature type="region of interest" description="Disordered" evidence="1">
    <location>
        <begin position="1"/>
        <end position="20"/>
    </location>
</feature>
<evidence type="ECO:0000256" key="1">
    <source>
        <dbReference type="SAM" id="MobiDB-lite"/>
    </source>
</evidence>
<accession>A0A158P7V9</accession>
<name>A0A158P7V9_ANGCA</name>
<reference evidence="3" key="2">
    <citation type="submission" date="2016-04" db="UniProtKB">
        <authorList>
            <consortium name="WormBaseParasite"/>
        </authorList>
    </citation>
    <scope>IDENTIFICATION</scope>
</reference>
<organism evidence="2 3">
    <name type="scientific">Angiostrongylus cantonensis</name>
    <name type="common">Rat lungworm</name>
    <dbReference type="NCBI Taxonomy" id="6313"/>
    <lineage>
        <taxon>Eukaryota</taxon>
        <taxon>Metazoa</taxon>
        <taxon>Ecdysozoa</taxon>
        <taxon>Nematoda</taxon>
        <taxon>Chromadorea</taxon>
        <taxon>Rhabditida</taxon>
        <taxon>Rhabditina</taxon>
        <taxon>Rhabditomorpha</taxon>
        <taxon>Strongyloidea</taxon>
        <taxon>Metastrongylidae</taxon>
        <taxon>Angiostrongylus</taxon>
    </lineage>
</organism>
<sequence length="325" mass="36614">MGAEDGSKMKSRRLGKNLKEMNREIRAKLSNINKKPRLHRGLKKVKKLAGASIGKLDNTQKSSSINLPAPPSTLTSTPLTSTNIVSNEKPATKVSTGDGSAEKKFRFNQEVDFVVHVTLDPSVNVANPSIFCGTQMHGAPGLHTRTLRAEDPAVDKLIAGVDESLKAIEALDKIYNNIYQEAKGRTRQLKTEFEHLKALREQIVEYYPDLLSNYSNSSGTISYETIITPRIPEQKELRLASNVDESSDQCYFLREVDLLPPPLIPEVVEWDLVKRFNRLLQVKERNKKTVEVQRTEKGTIEQSKRVSKPNLEYDLAFFNRKEPLA</sequence>
<feature type="region of interest" description="Disordered" evidence="1">
    <location>
        <begin position="58"/>
        <end position="83"/>
    </location>
</feature>
<proteinExistence type="predicted"/>